<comment type="subcellular location">
    <subcellularLocation>
        <location evidence="1">Nucleus</location>
    </subcellularLocation>
</comment>
<dbReference type="CDD" id="cd12148">
    <property type="entry name" value="fungal_TF_MHR"/>
    <property type="match status" value="1"/>
</dbReference>
<dbReference type="PROSITE" id="PS00463">
    <property type="entry name" value="ZN2_CY6_FUNGAL_1"/>
    <property type="match status" value="1"/>
</dbReference>
<sequence length="680" mass="77869">MGRNPNRDRLRARQACRNCRKKKTRCPSEKPACSSCVRLNQSCVYDETSQTDRLAKLEKKVDLLLSSREQRLPSEQTGRDPSCEGTTPRYLNNSQVGENTKGLSQSTNHDAEYRRRVNSPLNTQTEFCIPKATVSETIVAHSLDVYFERFHQQPLWCFERQDIKNNTLSPELMYSILALTARFSQDHDPPRYGESARWQIMLRVANDTVELETIEGLCLLSYSAFIDGDMHLGQFYLGLGFQLCRSVNLDCSTRLADRNPIVEREKRLLWSLQSLEQFYSEHDGIIRIAPGVWRSYYLSASGDAFFPQEPAGMSTASEIGIWSLSVHFGWIWSRVREYISDCSKNKLIEPWRVESTYNKILADMTEIENKAALHHRYGNVRFYERQPDEIQLRRDYWMPWLKLQFTWHCILMALNHPFLYITASQHHVRLAIPNTFWRKSSELVLLHATWIVRTIDMIREKKINIFDPFFGHVVGIAATVHLYFCCAADSRLREKSKVDYLKCREFLDGFIAFSPACKALAGLLDRLTRLAFEAENTNDNPVQTTMHLSIPIMWAILKFDVSSSTSRSSASSARFPRNLSNMIPESEGNHSLQISVTSSLPAVTIDPAQGHDGQLPIYRVTFSNIPQLTGDGTTHGDIIAQPAENFMFSTPWLWPDPFGLGDNDGTGADIFSGWLNFRTL</sequence>
<organism evidence="9 10">
    <name type="scientific">Aspergillus granulosus</name>
    <dbReference type="NCBI Taxonomy" id="176169"/>
    <lineage>
        <taxon>Eukaryota</taxon>
        <taxon>Fungi</taxon>
        <taxon>Dikarya</taxon>
        <taxon>Ascomycota</taxon>
        <taxon>Pezizomycotina</taxon>
        <taxon>Eurotiomycetes</taxon>
        <taxon>Eurotiomycetidae</taxon>
        <taxon>Eurotiales</taxon>
        <taxon>Aspergillaceae</taxon>
        <taxon>Aspergillus</taxon>
        <taxon>Aspergillus subgen. Nidulantes</taxon>
    </lineage>
</organism>
<feature type="compositionally biased region" description="Polar residues" evidence="7">
    <location>
        <begin position="89"/>
        <end position="108"/>
    </location>
</feature>
<reference evidence="9 10" key="1">
    <citation type="submission" date="2024-07" db="EMBL/GenBank/DDBJ databases">
        <title>Section-level genome sequencing and comparative genomics of Aspergillus sections Usti and Cavernicolus.</title>
        <authorList>
            <consortium name="Lawrence Berkeley National Laboratory"/>
            <person name="Nybo J.L."/>
            <person name="Vesth T.C."/>
            <person name="Theobald S."/>
            <person name="Frisvad J.C."/>
            <person name="Larsen T.O."/>
            <person name="Kjaerboelling I."/>
            <person name="Rothschild-Mancinelli K."/>
            <person name="Lyhne E.K."/>
            <person name="Kogle M.E."/>
            <person name="Barry K."/>
            <person name="Clum A."/>
            <person name="Na H."/>
            <person name="Ledsgaard L."/>
            <person name="Lin J."/>
            <person name="Lipzen A."/>
            <person name="Kuo A."/>
            <person name="Riley R."/>
            <person name="Mondo S."/>
            <person name="Labutti K."/>
            <person name="Haridas S."/>
            <person name="Pangalinan J."/>
            <person name="Salamov A.A."/>
            <person name="Simmons B.A."/>
            <person name="Magnuson J.K."/>
            <person name="Chen J."/>
            <person name="Drula E."/>
            <person name="Henrissat B."/>
            <person name="Wiebenga A."/>
            <person name="Lubbers R.J."/>
            <person name="Gomes A.C."/>
            <person name="Makela M.R."/>
            <person name="Stajich J."/>
            <person name="Grigoriev I.V."/>
            <person name="Mortensen U.H."/>
            <person name="De Vries R.P."/>
            <person name="Baker S.E."/>
            <person name="Andersen M.R."/>
        </authorList>
    </citation>
    <scope>NUCLEOTIDE SEQUENCE [LARGE SCALE GENOMIC DNA]</scope>
    <source>
        <strain evidence="9 10">CBS 588.65</strain>
    </source>
</reference>
<dbReference type="InterPro" id="IPR001138">
    <property type="entry name" value="Zn2Cys6_DnaBD"/>
</dbReference>
<dbReference type="EMBL" id="JBFXLT010000001">
    <property type="protein sequence ID" value="KAL2822902.1"/>
    <property type="molecule type" value="Genomic_DNA"/>
</dbReference>
<evidence type="ECO:0000256" key="6">
    <source>
        <dbReference type="ARBA" id="ARBA00023242"/>
    </source>
</evidence>
<proteinExistence type="predicted"/>
<keyword evidence="6" id="KW-0539">Nucleus</keyword>
<evidence type="ECO:0000313" key="10">
    <source>
        <dbReference type="Proteomes" id="UP001610334"/>
    </source>
</evidence>
<evidence type="ECO:0000256" key="1">
    <source>
        <dbReference type="ARBA" id="ARBA00004123"/>
    </source>
</evidence>
<dbReference type="Proteomes" id="UP001610334">
    <property type="component" value="Unassembled WGS sequence"/>
</dbReference>
<dbReference type="Pfam" id="PF00172">
    <property type="entry name" value="Zn_clus"/>
    <property type="match status" value="1"/>
</dbReference>
<keyword evidence="2" id="KW-0479">Metal-binding</keyword>
<dbReference type="SUPFAM" id="SSF57701">
    <property type="entry name" value="Zn2/Cys6 DNA-binding domain"/>
    <property type="match status" value="1"/>
</dbReference>
<evidence type="ECO:0000259" key="8">
    <source>
        <dbReference type="PROSITE" id="PS50048"/>
    </source>
</evidence>
<dbReference type="PANTHER" id="PTHR47338">
    <property type="entry name" value="ZN(II)2CYS6 TRANSCRIPTION FACTOR (EUROFUNG)-RELATED"/>
    <property type="match status" value="1"/>
</dbReference>
<feature type="compositionally biased region" description="Basic and acidic residues" evidence="7">
    <location>
        <begin position="67"/>
        <end position="82"/>
    </location>
</feature>
<dbReference type="PRINTS" id="PR00755">
    <property type="entry name" value="AFLATOXINBRP"/>
</dbReference>
<evidence type="ECO:0000313" key="9">
    <source>
        <dbReference type="EMBL" id="KAL2822902.1"/>
    </source>
</evidence>
<accession>A0ABR4I5I9</accession>
<dbReference type="PANTHER" id="PTHR47338:SF6">
    <property type="entry name" value="ZN(II)2CYS6 TRANSCRIPTION FACTOR (EUROFUNG)"/>
    <property type="match status" value="1"/>
</dbReference>
<keyword evidence="10" id="KW-1185">Reference proteome</keyword>
<dbReference type="InterPro" id="IPR050815">
    <property type="entry name" value="TF_fung"/>
</dbReference>
<feature type="region of interest" description="Disordered" evidence="7">
    <location>
        <begin position="67"/>
        <end position="115"/>
    </location>
</feature>
<evidence type="ECO:0000256" key="7">
    <source>
        <dbReference type="SAM" id="MobiDB-lite"/>
    </source>
</evidence>
<feature type="domain" description="Zn(2)-C6 fungal-type" evidence="8">
    <location>
        <begin position="15"/>
        <end position="45"/>
    </location>
</feature>
<keyword evidence="5" id="KW-0804">Transcription</keyword>
<dbReference type="CDD" id="cd00067">
    <property type="entry name" value="GAL4"/>
    <property type="match status" value="1"/>
</dbReference>
<keyword evidence="4" id="KW-0238">DNA-binding</keyword>
<dbReference type="Gene3D" id="4.10.240.10">
    <property type="entry name" value="Zn(2)-C6 fungal-type DNA-binding domain"/>
    <property type="match status" value="1"/>
</dbReference>
<gene>
    <name evidence="9" type="ORF">BJX63DRAFT_438879</name>
</gene>
<dbReference type="PROSITE" id="PS50048">
    <property type="entry name" value="ZN2_CY6_FUNGAL_2"/>
    <property type="match status" value="1"/>
</dbReference>
<evidence type="ECO:0000256" key="2">
    <source>
        <dbReference type="ARBA" id="ARBA00022723"/>
    </source>
</evidence>
<dbReference type="InterPro" id="IPR007219">
    <property type="entry name" value="XnlR_reg_dom"/>
</dbReference>
<dbReference type="InterPro" id="IPR036864">
    <property type="entry name" value="Zn2-C6_fun-type_DNA-bd_sf"/>
</dbReference>
<evidence type="ECO:0000256" key="3">
    <source>
        <dbReference type="ARBA" id="ARBA00023015"/>
    </source>
</evidence>
<protein>
    <recommendedName>
        <fullName evidence="8">Zn(2)-C6 fungal-type domain-containing protein</fullName>
    </recommendedName>
</protein>
<name>A0ABR4I5I9_9EURO</name>
<keyword evidence="3" id="KW-0805">Transcription regulation</keyword>
<evidence type="ECO:0000256" key="4">
    <source>
        <dbReference type="ARBA" id="ARBA00023125"/>
    </source>
</evidence>
<dbReference type="Pfam" id="PF04082">
    <property type="entry name" value="Fungal_trans"/>
    <property type="match status" value="1"/>
</dbReference>
<dbReference type="SMART" id="SM00066">
    <property type="entry name" value="GAL4"/>
    <property type="match status" value="1"/>
</dbReference>
<evidence type="ECO:0000256" key="5">
    <source>
        <dbReference type="ARBA" id="ARBA00023163"/>
    </source>
</evidence>
<comment type="caution">
    <text evidence="9">The sequence shown here is derived from an EMBL/GenBank/DDBJ whole genome shotgun (WGS) entry which is preliminary data.</text>
</comment>